<organism evidence="3 4">
    <name type="scientific">Cladobotryum mycophilum</name>
    <dbReference type="NCBI Taxonomy" id="491253"/>
    <lineage>
        <taxon>Eukaryota</taxon>
        <taxon>Fungi</taxon>
        <taxon>Dikarya</taxon>
        <taxon>Ascomycota</taxon>
        <taxon>Pezizomycotina</taxon>
        <taxon>Sordariomycetes</taxon>
        <taxon>Hypocreomycetidae</taxon>
        <taxon>Hypocreales</taxon>
        <taxon>Hypocreaceae</taxon>
        <taxon>Cladobotryum</taxon>
    </lineage>
</organism>
<keyword evidence="2" id="KW-0732">Signal</keyword>
<comment type="caution">
    <text evidence="3">The sequence shown here is derived from an EMBL/GenBank/DDBJ whole genome shotgun (WGS) entry which is preliminary data.</text>
</comment>
<feature type="region of interest" description="Disordered" evidence="1">
    <location>
        <begin position="142"/>
        <end position="176"/>
    </location>
</feature>
<keyword evidence="4" id="KW-1185">Reference proteome</keyword>
<name>A0ABR0SNK3_9HYPO</name>
<evidence type="ECO:0000256" key="2">
    <source>
        <dbReference type="SAM" id="SignalP"/>
    </source>
</evidence>
<evidence type="ECO:0000256" key="1">
    <source>
        <dbReference type="SAM" id="MobiDB-lite"/>
    </source>
</evidence>
<evidence type="ECO:0000313" key="4">
    <source>
        <dbReference type="Proteomes" id="UP001338125"/>
    </source>
</evidence>
<gene>
    <name evidence="3" type="ORF">PT974_07181</name>
</gene>
<dbReference type="Proteomes" id="UP001338125">
    <property type="component" value="Unassembled WGS sequence"/>
</dbReference>
<protein>
    <submittedName>
        <fullName evidence="3">Uncharacterized protein</fullName>
    </submittedName>
</protein>
<evidence type="ECO:0000313" key="3">
    <source>
        <dbReference type="EMBL" id="KAK5993744.1"/>
    </source>
</evidence>
<sequence length="205" mass="20934">MHFFSSLITLGSIASLAMASTQLDPEFLALSSRQTSGPVYECHANCGYTIQDSRQDGYCKDPKWLGYLDGCLNCALKYDIWKDYGTQVTAAAKACGLDATPKSAEQVAASSAGVPSSTVAGPTSTAAVKTTESSSVVTPVATSTTTTSSVPVSSVPASSVSFTSPHTNTTGTAGPTTVPVSAGSQLWKASVIVTGMVAFLVAGLM</sequence>
<accession>A0ABR0SNK3</accession>
<dbReference type="EMBL" id="JAVFKD010000012">
    <property type="protein sequence ID" value="KAK5993744.1"/>
    <property type="molecule type" value="Genomic_DNA"/>
</dbReference>
<feature type="signal peptide" evidence="2">
    <location>
        <begin position="1"/>
        <end position="19"/>
    </location>
</feature>
<proteinExistence type="predicted"/>
<feature type="chain" id="PRO_5045200479" evidence="2">
    <location>
        <begin position="20"/>
        <end position="205"/>
    </location>
</feature>
<reference evidence="3 4" key="1">
    <citation type="submission" date="2024-01" db="EMBL/GenBank/DDBJ databases">
        <title>Complete genome of Cladobotryum mycophilum ATHUM6906.</title>
        <authorList>
            <person name="Christinaki A.C."/>
            <person name="Myridakis A.I."/>
            <person name="Kouvelis V.N."/>
        </authorList>
    </citation>
    <scope>NUCLEOTIDE SEQUENCE [LARGE SCALE GENOMIC DNA]</scope>
    <source>
        <strain evidence="3 4">ATHUM6906</strain>
    </source>
</reference>